<feature type="compositionally biased region" description="Acidic residues" evidence="1">
    <location>
        <begin position="1692"/>
        <end position="1702"/>
    </location>
</feature>
<dbReference type="InterPro" id="IPR009030">
    <property type="entry name" value="Growth_fac_rcpt_cys_sf"/>
</dbReference>
<dbReference type="PROSITE" id="PS50829">
    <property type="entry name" value="GYF"/>
    <property type="match status" value="1"/>
</dbReference>
<feature type="domain" description="GYF" evidence="3">
    <location>
        <begin position="1786"/>
        <end position="1841"/>
    </location>
</feature>
<evidence type="ECO:0000256" key="1">
    <source>
        <dbReference type="SAM" id="MobiDB-lite"/>
    </source>
</evidence>
<dbReference type="NCBIfam" id="TIGR02167">
    <property type="entry name" value="Liste_lipo_26"/>
    <property type="match status" value="1"/>
</dbReference>
<keyword evidence="5" id="KW-1185">Reference proteome</keyword>
<feature type="compositionally biased region" description="Basic and acidic residues" evidence="1">
    <location>
        <begin position="1374"/>
        <end position="1389"/>
    </location>
</feature>
<organism evidence="4 5">
    <name type="scientific">Durusdinium trenchii</name>
    <dbReference type="NCBI Taxonomy" id="1381693"/>
    <lineage>
        <taxon>Eukaryota</taxon>
        <taxon>Sar</taxon>
        <taxon>Alveolata</taxon>
        <taxon>Dinophyceae</taxon>
        <taxon>Suessiales</taxon>
        <taxon>Symbiodiniaceae</taxon>
        <taxon>Durusdinium</taxon>
    </lineage>
</organism>
<evidence type="ECO:0000313" key="4">
    <source>
        <dbReference type="EMBL" id="CAK9106044.1"/>
    </source>
</evidence>
<feature type="transmembrane region" description="Helical" evidence="2">
    <location>
        <begin position="64"/>
        <end position="85"/>
    </location>
</feature>
<dbReference type="InterPro" id="IPR005046">
    <property type="entry name" value="DUF285"/>
</dbReference>
<dbReference type="SUPFAM" id="SSF55277">
    <property type="entry name" value="GYF domain"/>
    <property type="match status" value="1"/>
</dbReference>
<dbReference type="SMART" id="SM01411">
    <property type="entry name" value="Ephrin_rec_like"/>
    <property type="match status" value="2"/>
</dbReference>
<feature type="region of interest" description="Disordered" evidence="1">
    <location>
        <begin position="1688"/>
        <end position="1787"/>
    </location>
</feature>
<dbReference type="SMART" id="SM00444">
    <property type="entry name" value="GYF"/>
    <property type="match status" value="1"/>
</dbReference>
<gene>
    <name evidence="4" type="ORF">CCMP2556_LOCUS49602</name>
</gene>
<dbReference type="PANTHER" id="PTHR46967">
    <property type="entry name" value="INSULIN-LIKE GROWTH FACTOR BINDING PROTEIN,N-TERMINAL"/>
    <property type="match status" value="1"/>
</dbReference>
<comment type="caution">
    <text evidence="4">The sequence shown here is derived from an EMBL/GenBank/DDBJ whole genome shotgun (WGS) entry which is preliminary data.</text>
</comment>
<dbReference type="Pfam" id="PF03382">
    <property type="entry name" value="DUF285"/>
    <property type="match status" value="2"/>
</dbReference>
<keyword evidence="2" id="KW-0812">Transmembrane</keyword>
<feature type="region of interest" description="Disordered" evidence="1">
    <location>
        <begin position="1297"/>
        <end position="1322"/>
    </location>
</feature>
<accession>A0ABP0S133</accession>
<dbReference type="Pfam" id="PF02213">
    <property type="entry name" value="GYF"/>
    <property type="match status" value="1"/>
</dbReference>
<sequence>MSPVDFLFAGYAPEGASECAACPTGEVPDHGRTDCTPCAPGEYADGETCRLCRFPRFLNNNNCIWWHLPMIVLLLLFFSALVFLGHRITKRRRKRWTERREEEVNQILQQLEQELWHEKLNTMNRFFVALSGFGWSWNQVCQRAEEIRARHSAHAGVSLAYLMGDFSQLAYDWSGEHDPTFLRLKEVFWQGEEKLGSDIRCPRDGRPGCALVDWLSPEHRQMQTHFMPLGQTKKRHEKRKGSAMGSDNLEEVFEKNLRRIGRVVAVLDTWQQPVYLQRVWTIYEQCLYRIRSFAETQISRGASGIDDVTSSLCHVNVADARAFDPRDEEKVGFDRVNQHVKHAMIQWIGVVVKEKFQWYHADEATKLQLPHGAPGGWDVSSVTNMSGLFKDLEHFNENISAWDTSKVADMSSMFFGATAFNMPIGEWNTSRVQTMSKMFWKATKFNQPIESWKTAAVVDMYEMFHGASSFDQPIGAWDTAEVRDMSGMFAAAASFDQPIGAWDTSRVKSMDTMFDQAVSFNRPLNEWDTGSVTNFSAMFIRASSFDQPLGTWDTSAATDMRDMFSGARSFNQPLSTWNFTSIPDETAMSNAFTGSGMSDCMFRASSEAVGLPPRISRPWAYSACPSCPCPQTNLACVDGACRPVNSGFIELEKGPWDDADATPATVVGFGACAKACEASDGFAFLLEESGRCLLIHEPRLTQDTALKGTSIRGRTRAFRRTSCGTFSCPAGTVPTPTTRAEESEVEVSAAACCRCSASNQVRDRSKEPDLVCVVCPAGRAAKNDECHACTEGYAPEGASQCAACPTGEVPHHGRTDCTPCAPGEYADGETCRLCRFPRFLNGNNCIWWHLPMIVLVLLFFSALVFLGHRVTKRRRKRWTERREEEVNQILQQLEQELWHEKLNTMNRFFVALNGFGWTWNQVCQRAEEIRARHSAHAGVSLAYLMGDFSRVAYDWSGEDDPTFLRLKEVFWQGEEKLGSDIPCPRDGRPGCALVDWLSPEHRQMQTHFMISRGESGIDDVTSSLCHVNVADARAFDPRDEEKGMGDRNIRRVVAGSGARSGEVGCQEWSEDWLKGQVLEAPTADMTGGEAVPPGRVGDRKVRAMDRLRSDALARQSDELRRTLRERVGPVSPPSLAAFFMFWLCEEDIDPEPEVGGQPASLASSAQVGLGSGLLIYLTAQAHDVTRSSLVWFSCMLTGGLRAIAQLRTTAPQSEDALLVTVLIFSCLLGCGLPQAACLKSEAMLLGVASMLASEALCNIEVLAGTGQVVLSILLLGFGLTGLLESDSSERSSAPYLATSSVAEGGKGSGMPGASSGDKKREKSGLGYEPFFPATVLEAQKYSPHFLVSCRARHLRGAAAEQLLELVPRQPQENPRGKAKAESKRREKAAARGPVPFEPSEPKENAPKSGAAKAADLRPEDDPRDDRAEPEKPAETPKTPTPAMEVEPERESRAVPVLGGGESLLLESKAEEGEEALDAEAKDEGSRLQAALSAAAPEFRPPSALEFCTQAAAEAAAGDESAMHFDGPSSTMDSCPSAFDGMVFDVPSQGCFDGQMGFDGGFDGPMRFDGAQEGCFNGPMAFDGPVPHGDPVVGFDAHPYAGPCGAHGAHGAAHAYGGHPMSYDAQPFEGYADPDYGYEMGYYEEGFEYAQAQDWSWGDASVPYAGDDLHEPIQAFAPLEGTWAAASSRLEELEQDDEEEDEKVEPLAADIPDPGLGRASQARQSMEEARTSGKGKGAVRGASDSREGKSGKNWKGSEKGKGEKGDAKENKGERGKKGREGREMTDGRQWAYIDPRGNIQMGFSSSRMRNWFQNGFFQEHLEVALMRESGQAPPRRAFRRLREIFPDLDRCFL</sequence>
<protein>
    <recommendedName>
        <fullName evidence="3">GYF domain-containing protein</fullName>
    </recommendedName>
</protein>
<dbReference type="InterPro" id="IPR003169">
    <property type="entry name" value="GYF"/>
</dbReference>
<keyword evidence="2" id="KW-1133">Transmembrane helix</keyword>
<feature type="compositionally biased region" description="Basic and acidic residues" evidence="1">
    <location>
        <begin position="1742"/>
        <end position="1785"/>
    </location>
</feature>
<reference evidence="4 5" key="1">
    <citation type="submission" date="2024-02" db="EMBL/GenBank/DDBJ databases">
        <authorList>
            <person name="Chen Y."/>
            <person name="Shah S."/>
            <person name="Dougan E. K."/>
            <person name="Thang M."/>
            <person name="Chan C."/>
        </authorList>
    </citation>
    <scope>NUCLEOTIDE SEQUENCE [LARGE SCALE GENOMIC DNA]</scope>
</reference>
<dbReference type="SUPFAM" id="SSF57184">
    <property type="entry name" value="Growth factor receptor domain"/>
    <property type="match status" value="1"/>
</dbReference>
<dbReference type="Gene3D" id="3.30.1490.40">
    <property type="match status" value="1"/>
</dbReference>
<dbReference type="InterPro" id="IPR035445">
    <property type="entry name" value="GYF-like_dom_sf"/>
</dbReference>
<feature type="transmembrane region" description="Helical" evidence="2">
    <location>
        <begin position="846"/>
        <end position="867"/>
    </location>
</feature>
<proteinExistence type="predicted"/>
<dbReference type="PANTHER" id="PTHR46967:SF2">
    <property type="entry name" value="SUSHI, VON WILLEBRAND FACTOR TYPE A, EGF AND PENTRAXIN DOMAIN-CONTAINING PROTEIN 1-LIKE"/>
    <property type="match status" value="1"/>
</dbReference>
<evidence type="ECO:0000259" key="3">
    <source>
        <dbReference type="PROSITE" id="PS50829"/>
    </source>
</evidence>
<feature type="compositionally biased region" description="Basic and acidic residues" evidence="1">
    <location>
        <begin position="1414"/>
        <end position="1434"/>
    </location>
</feature>
<dbReference type="Proteomes" id="UP001642484">
    <property type="component" value="Unassembled WGS sequence"/>
</dbReference>
<dbReference type="EMBL" id="CAXAMN010026817">
    <property type="protein sequence ID" value="CAK9106044.1"/>
    <property type="molecule type" value="Genomic_DNA"/>
</dbReference>
<evidence type="ECO:0000313" key="5">
    <source>
        <dbReference type="Proteomes" id="UP001642484"/>
    </source>
</evidence>
<dbReference type="InterPro" id="IPR011889">
    <property type="entry name" value="Liste_lipo_26"/>
</dbReference>
<evidence type="ECO:0000256" key="2">
    <source>
        <dbReference type="SAM" id="Phobius"/>
    </source>
</evidence>
<feature type="transmembrane region" description="Helical" evidence="2">
    <location>
        <begin position="1216"/>
        <end position="1238"/>
    </location>
</feature>
<keyword evidence="2" id="KW-0472">Membrane</keyword>
<name>A0ABP0S133_9DINO</name>
<feature type="region of interest" description="Disordered" evidence="1">
    <location>
        <begin position="1365"/>
        <end position="1461"/>
    </location>
</feature>